<comment type="similarity">
    <text evidence="1">Belongs to the universal stress protein A family.</text>
</comment>
<evidence type="ECO:0000256" key="1">
    <source>
        <dbReference type="ARBA" id="ARBA00008791"/>
    </source>
</evidence>
<dbReference type="InterPro" id="IPR014729">
    <property type="entry name" value="Rossmann-like_a/b/a_fold"/>
</dbReference>
<feature type="region of interest" description="Disordered" evidence="2">
    <location>
        <begin position="294"/>
        <end position="316"/>
    </location>
</feature>
<keyword evidence="5" id="KW-1185">Reference proteome</keyword>
<accession>A0ABP8W0P8</accession>
<evidence type="ECO:0000259" key="3">
    <source>
        <dbReference type="Pfam" id="PF00582"/>
    </source>
</evidence>
<dbReference type="RefSeq" id="WP_345378389.1">
    <property type="nucleotide sequence ID" value="NZ_BAABIC010000002.1"/>
</dbReference>
<dbReference type="PRINTS" id="PR01438">
    <property type="entry name" value="UNVRSLSTRESS"/>
</dbReference>
<dbReference type="Gene3D" id="3.40.50.620">
    <property type="entry name" value="HUPs"/>
    <property type="match status" value="2"/>
</dbReference>
<organism evidence="4 5">
    <name type="scientific">Pseudonocardia yuanmonensis</name>
    <dbReference type="NCBI Taxonomy" id="1095914"/>
    <lineage>
        <taxon>Bacteria</taxon>
        <taxon>Bacillati</taxon>
        <taxon>Actinomycetota</taxon>
        <taxon>Actinomycetes</taxon>
        <taxon>Pseudonocardiales</taxon>
        <taxon>Pseudonocardiaceae</taxon>
        <taxon>Pseudonocardia</taxon>
    </lineage>
</organism>
<name>A0ABP8W0P8_9PSEU</name>
<dbReference type="PANTHER" id="PTHR31964">
    <property type="entry name" value="ADENINE NUCLEOTIDE ALPHA HYDROLASES-LIKE SUPERFAMILY PROTEIN"/>
    <property type="match status" value="1"/>
</dbReference>
<protein>
    <submittedName>
        <fullName evidence="4">Universal stress protein</fullName>
    </submittedName>
</protein>
<dbReference type="InterPro" id="IPR006016">
    <property type="entry name" value="UspA"/>
</dbReference>
<reference evidence="5" key="1">
    <citation type="journal article" date="2019" name="Int. J. Syst. Evol. Microbiol.">
        <title>The Global Catalogue of Microorganisms (GCM) 10K type strain sequencing project: providing services to taxonomists for standard genome sequencing and annotation.</title>
        <authorList>
            <consortium name="The Broad Institute Genomics Platform"/>
            <consortium name="The Broad Institute Genome Sequencing Center for Infectious Disease"/>
            <person name="Wu L."/>
            <person name="Ma J."/>
        </authorList>
    </citation>
    <scope>NUCLEOTIDE SEQUENCE [LARGE SCALE GENOMIC DNA]</scope>
    <source>
        <strain evidence="5">JCM 18055</strain>
    </source>
</reference>
<evidence type="ECO:0000313" key="4">
    <source>
        <dbReference type="EMBL" id="GAA4677614.1"/>
    </source>
</evidence>
<evidence type="ECO:0000313" key="5">
    <source>
        <dbReference type="Proteomes" id="UP001500325"/>
    </source>
</evidence>
<dbReference type="EMBL" id="BAABIC010000002">
    <property type="protein sequence ID" value="GAA4677614.1"/>
    <property type="molecule type" value="Genomic_DNA"/>
</dbReference>
<feature type="domain" description="UspA" evidence="3">
    <location>
        <begin position="154"/>
        <end position="287"/>
    </location>
</feature>
<dbReference type="InterPro" id="IPR006015">
    <property type="entry name" value="Universal_stress_UspA"/>
</dbReference>
<proteinExistence type="inferred from homology"/>
<sequence>MAGMVGGAVVVGIDGSDHALEAVRWAAPEARGRGVRLRLVAAVRPPRADLVLPPREADTQHLARMQAARKSVETAAAAAATAAPGLEIDGEVVGGMPAAVLAEESRTAALVVVGNRGRGGFTGLLLGSVGLTLAAEATCPVVVVRGRTDRGRGVVVGVDGTPLGDAALGFAFAEVAERGGLLVAVRAWAEAALDPFLEPLLDWDAIAADEREVLDRALAPWEEKFPGVGVRRVLVRENAAKALMEQAGTAALVVVGSRGRGAVRGLVLGSVGQALLHHAPCPVAVVHAPVAAEGPTANESTATESTATDATQEVVR</sequence>
<evidence type="ECO:0000256" key="2">
    <source>
        <dbReference type="SAM" id="MobiDB-lite"/>
    </source>
</evidence>
<dbReference type="PANTHER" id="PTHR31964:SF113">
    <property type="entry name" value="USPA DOMAIN-CONTAINING PROTEIN"/>
    <property type="match status" value="1"/>
</dbReference>
<comment type="caution">
    <text evidence="4">The sequence shown here is derived from an EMBL/GenBank/DDBJ whole genome shotgun (WGS) entry which is preliminary data.</text>
</comment>
<gene>
    <name evidence="4" type="ORF">GCM10023215_07950</name>
</gene>
<feature type="domain" description="UspA" evidence="3">
    <location>
        <begin position="9"/>
        <end position="145"/>
    </location>
</feature>
<dbReference type="Pfam" id="PF00582">
    <property type="entry name" value="Usp"/>
    <property type="match status" value="2"/>
</dbReference>
<dbReference type="SUPFAM" id="SSF52402">
    <property type="entry name" value="Adenine nucleotide alpha hydrolases-like"/>
    <property type="match status" value="2"/>
</dbReference>
<dbReference type="Proteomes" id="UP001500325">
    <property type="component" value="Unassembled WGS sequence"/>
</dbReference>